<dbReference type="InterPro" id="IPR006119">
    <property type="entry name" value="Resolv_N"/>
</dbReference>
<evidence type="ECO:0000313" key="4">
    <source>
        <dbReference type="Proteomes" id="UP000003340"/>
    </source>
</evidence>
<feature type="domain" description="Resolvase/invertase-type recombinase catalytic" evidence="1">
    <location>
        <begin position="10"/>
        <end position="152"/>
    </location>
</feature>
<dbReference type="CDD" id="cd03768">
    <property type="entry name" value="SR_ResInv"/>
    <property type="match status" value="1"/>
</dbReference>
<dbReference type="InterPro" id="IPR036162">
    <property type="entry name" value="Resolvase-like_N_sf"/>
</dbReference>
<dbReference type="eggNOG" id="COG1961">
    <property type="taxonomic scope" value="Bacteria"/>
</dbReference>
<dbReference type="InterPro" id="IPR011109">
    <property type="entry name" value="DNA_bind_recombinase_dom"/>
</dbReference>
<dbReference type="Pfam" id="PF13408">
    <property type="entry name" value="Zn_ribbon_recom"/>
    <property type="match status" value="1"/>
</dbReference>
<comment type="caution">
    <text evidence="3">The sequence shown here is derived from an EMBL/GenBank/DDBJ whole genome shotgun (WGS) entry which is preliminary data.</text>
</comment>
<proteinExistence type="predicted"/>
<reference evidence="3 4" key="1">
    <citation type="submission" date="2009-01" db="EMBL/GenBank/DDBJ databases">
        <authorList>
            <person name="Fulton L."/>
            <person name="Clifton S."/>
            <person name="Fulton B."/>
            <person name="Xu J."/>
            <person name="Minx P."/>
            <person name="Pepin K.H."/>
            <person name="Johnson M."/>
            <person name="Bhonagiri V."/>
            <person name="Nash W.E."/>
            <person name="Mardis E.R."/>
            <person name="Wilson R.K."/>
        </authorList>
    </citation>
    <scope>NUCLEOTIDE SEQUENCE [LARGE SCALE GENOMIC DNA]</scope>
    <source>
        <strain evidence="3 4">DSM 5476</strain>
    </source>
</reference>
<name>C0EI44_9FIRM</name>
<dbReference type="SUPFAM" id="SSF53041">
    <property type="entry name" value="Resolvase-like"/>
    <property type="match status" value="1"/>
</dbReference>
<sequence>MPIFGRIFDMKAIYARQSKDKKDSISIETQIDYCRREVYDEDYEVYQDKGFSGSNTNRPAFKRLLADIKKQRISQVVIYRLDRMSRSLLDFAKLMELFQKYDVKFLSTQEKFDTTTPMGNAMLSITMVFAQLERETLQCRIRDNYYARGKKGMYLGGKAPFGYDKVETSLDGKKTYKLIKNETDSQIVEAIFNWYVNQGLSISAIGRKLNELNQSHDQKLFYAGNLTRIIRNPIYVSANADIFHYYQSFGCQITNPIEDFQGQNGCFLYGKNKSTSEGRTRANMSEHTLSIGLHQGFIDPDTFLSAQSKINQSNSISRLGTGSKSWISGLIRCGICGYRMSVKTSVNRDKHTGEVKANYLYFCCNGVRYGAHKQPLPKHGIVVNAIENAVEHQLLKHAALKKDLIHQFVQTNTREQNQLKIDLEKINGEIHNVVEAIAQGNAVVQSYMNEKLETLDQQKKEIQKRLIEFESRDQSENHFSMADLIDQWKTYELPMKKKLAALFINEITIFHQEEGDSIQIKWNYDFSKPAISL</sequence>
<dbReference type="PANTHER" id="PTHR30461">
    <property type="entry name" value="DNA-INVERTASE FROM LAMBDOID PROPHAGE"/>
    <property type="match status" value="1"/>
</dbReference>
<reference evidence="3 4" key="2">
    <citation type="submission" date="2009-02" db="EMBL/GenBank/DDBJ databases">
        <title>Draft genome sequence of Clostridium methylpentosum (DSM 5476).</title>
        <authorList>
            <person name="Sudarsanam P."/>
            <person name="Ley R."/>
            <person name="Guruge J."/>
            <person name="Turnbaugh P.J."/>
            <person name="Mahowald M."/>
            <person name="Liep D."/>
            <person name="Gordon J."/>
        </authorList>
    </citation>
    <scope>NUCLEOTIDE SEQUENCE [LARGE SCALE GENOMIC DNA]</scope>
    <source>
        <strain evidence="3 4">DSM 5476</strain>
    </source>
</reference>
<dbReference type="GO" id="GO:0003677">
    <property type="term" value="F:DNA binding"/>
    <property type="evidence" value="ECO:0007669"/>
    <property type="project" value="InterPro"/>
</dbReference>
<dbReference type="AlphaFoldDB" id="C0EI44"/>
<feature type="domain" description="Recombinase" evidence="2">
    <location>
        <begin position="160"/>
        <end position="316"/>
    </location>
</feature>
<dbReference type="Gene3D" id="3.90.1750.20">
    <property type="entry name" value="Putative Large Serine Recombinase, Chain B, Domain 2"/>
    <property type="match status" value="1"/>
</dbReference>
<dbReference type="InterPro" id="IPR050639">
    <property type="entry name" value="SSR_resolvase"/>
</dbReference>
<protein>
    <submittedName>
        <fullName evidence="3">Resolvase, N-terminal domain protein</fullName>
    </submittedName>
</protein>
<dbReference type="EMBL" id="ACEC01000124">
    <property type="protein sequence ID" value="EEG28852.1"/>
    <property type="molecule type" value="Genomic_DNA"/>
</dbReference>
<dbReference type="InterPro" id="IPR025827">
    <property type="entry name" value="Zn_ribbon_recom_dom"/>
</dbReference>
<dbReference type="GO" id="GO:0000150">
    <property type="term" value="F:DNA strand exchange activity"/>
    <property type="evidence" value="ECO:0007669"/>
    <property type="project" value="InterPro"/>
</dbReference>
<dbReference type="SMART" id="SM00857">
    <property type="entry name" value="Resolvase"/>
    <property type="match status" value="1"/>
</dbReference>
<dbReference type="HOGENOM" id="CLU_010686_18_14_9"/>
<dbReference type="Pfam" id="PF00239">
    <property type="entry name" value="Resolvase"/>
    <property type="match status" value="1"/>
</dbReference>
<evidence type="ECO:0000259" key="2">
    <source>
        <dbReference type="PROSITE" id="PS51737"/>
    </source>
</evidence>
<dbReference type="STRING" id="537013.CLOSTMETH_03539"/>
<dbReference type="Pfam" id="PF07508">
    <property type="entry name" value="Recombinase"/>
    <property type="match status" value="1"/>
</dbReference>
<accession>C0EI44</accession>
<evidence type="ECO:0000313" key="3">
    <source>
        <dbReference type="EMBL" id="EEG28852.1"/>
    </source>
</evidence>
<dbReference type="Proteomes" id="UP000003340">
    <property type="component" value="Unassembled WGS sequence"/>
</dbReference>
<dbReference type="PANTHER" id="PTHR30461:SF23">
    <property type="entry name" value="DNA RECOMBINASE-RELATED"/>
    <property type="match status" value="1"/>
</dbReference>
<dbReference type="Gene3D" id="3.40.50.1390">
    <property type="entry name" value="Resolvase, N-terminal catalytic domain"/>
    <property type="match status" value="1"/>
</dbReference>
<gene>
    <name evidence="3" type="ORF">CLOSTMETH_03539</name>
</gene>
<organism evidence="3 4">
    <name type="scientific">[Clostridium] methylpentosum DSM 5476</name>
    <dbReference type="NCBI Taxonomy" id="537013"/>
    <lineage>
        <taxon>Bacteria</taxon>
        <taxon>Bacillati</taxon>
        <taxon>Bacillota</taxon>
        <taxon>Clostridia</taxon>
        <taxon>Eubacteriales</taxon>
        <taxon>Oscillospiraceae</taxon>
        <taxon>Oscillospiraceae incertae sedis</taxon>
    </lineage>
</organism>
<dbReference type="PROSITE" id="PS51737">
    <property type="entry name" value="RECOMBINASE_DNA_BIND"/>
    <property type="match status" value="1"/>
</dbReference>
<evidence type="ECO:0000259" key="1">
    <source>
        <dbReference type="PROSITE" id="PS51736"/>
    </source>
</evidence>
<keyword evidence="4" id="KW-1185">Reference proteome</keyword>
<dbReference type="PROSITE" id="PS51736">
    <property type="entry name" value="RECOMBINASES_3"/>
    <property type="match status" value="1"/>
</dbReference>
<dbReference type="InterPro" id="IPR038109">
    <property type="entry name" value="DNA_bind_recomb_sf"/>
</dbReference>